<evidence type="ECO:0000313" key="2">
    <source>
        <dbReference type="Proteomes" id="UP000825933"/>
    </source>
</evidence>
<dbReference type="RefSeq" id="WP_048190219.1">
    <property type="nucleotide sequence ID" value="NZ_JAIOUQ010000014.1"/>
</dbReference>
<dbReference type="Proteomes" id="UP000825933">
    <property type="component" value="Unassembled WGS sequence"/>
</dbReference>
<gene>
    <name evidence="1" type="ORF">K8N75_11325</name>
</gene>
<organism evidence="1 2">
    <name type="scientific">Methanobacterium spitsbergense</name>
    <dbReference type="NCBI Taxonomy" id="2874285"/>
    <lineage>
        <taxon>Archaea</taxon>
        <taxon>Methanobacteriati</taxon>
        <taxon>Methanobacteriota</taxon>
        <taxon>Methanomada group</taxon>
        <taxon>Methanobacteria</taxon>
        <taxon>Methanobacteriales</taxon>
        <taxon>Methanobacteriaceae</taxon>
        <taxon>Methanobacterium</taxon>
    </lineage>
</organism>
<reference evidence="2" key="1">
    <citation type="journal article" date="2022" name="Microbiol. Resour. Announc.">
        <title>Draft Genome Sequence of a Methanogenic Archaeon from West Spitsbergen Permafrost.</title>
        <authorList>
            <person name="Trubitsyn V."/>
            <person name="Rivkina E."/>
            <person name="Shcherbakova V."/>
        </authorList>
    </citation>
    <scope>NUCLEOTIDE SEQUENCE [LARGE SCALE GENOMIC DNA]</scope>
    <source>
        <strain evidence="2">VT</strain>
    </source>
</reference>
<keyword evidence="2" id="KW-1185">Reference proteome</keyword>
<comment type="caution">
    <text evidence="1">The sequence shown here is derived from an EMBL/GenBank/DDBJ whole genome shotgun (WGS) entry which is preliminary data.</text>
</comment>
<dbReference type="EMBL" id="JAIOUQ010000014">
    <property type="protein sequence ID" value="MBZ2166629.1"/>
    <property type="molecule type" value="Genomic_DNA"/>
</dbReference>
<sequence>MVNDNYKDPSDQGLDLEGISKEVDKFLEEKEKYIKESIIGTRTIEELEDFTLDVGIKKTYLCTKNSKKAYPVLAKVVELFIQVYGATVTMYPKGERVILNDNLLT</sequence>
<accession>A0A8T5V0W6</accession>
<evidence type="ECO:0000313" key="1">
    <source>
        <dbReference type="EMBL" id="MBZ2166629.1"/>
    </source>
</evidence>
<proteinExistence type="predicted"/>
<protein>
    <submittedName>
        <fullName evidence="1">Uncharacterized protein</fullName>
    </submittedName>
</protein>
<dbReference type="AlphaFoldDB" id="A0A8T5V0W6"/>
<name>A0A8T5V0W6_9EURY</name>